<keyword evidence="2" id="KW-1185">Reference proteome</keyword>
<accession>A0A8G0ZSG7</accession>
<dbReference type="EMBL" id="CP069370">
    <property type="protein sequence ID" value="QYZ69273.1"/>
    <property type="molecule type" value="Genomic_DNA"/>
</dbReference>
<dbReference type="Pfam" id="PF05045">
    <property type="entry name" value="RgpF"/>
    <property type="match status" value="1"/>
</dbReference>
<dbReference type="Proteomes" id="UP000826300">
    <property type="component" value="Chromosome"/>
</dbReference>
<organism evidence="1 2">
    <name type="scientific">Neotabrizicola shimadae</name>
    <dbReference type="NCBI Taxonomy" id="2807096"/>
    <lineage>
        <taxon>Bacteria</taxon>
        <taxon>Pseudomonadati</taxon>
        <taxon>Pseudomonadota</taxon>
        <taxon>Alphaproteobacteria</taxon>
        <taxon>Rhodobacterales</taxon>
        <taxon>Paracoccaceae</taxon>
        <taxon>Neotabrizicola</taxon>
    </lineage>
</organism>
<evidence type="ECO:0000313" key="1">
    <source>
        <dbReference type="EMBL" id="QYZ69273.1"/>
    </source>
</evidence>
<protein>
    <recommendedName>
        <fullName evidence="3">Rhamnan synthesis protein F</fullName>
    </recommendedName>
</protein>
<name>A0A8G0ZSG7_9RHOB</name>
<evidence type="ECO:0008006" key="3">
    <source>
        <dbReference type="Google" id="ProtNLM"/>
    </source>
</evidence>
<dbReference type="AlphaFoldDB" id="A0A8G0ZSG7"/>
<dbReference type="RefSeq" id="WP_220661493.1">
    <property type="nucleotide sequence ID" value="NZ_CP069370.1"/>
</dbReference>
<reference evidence="1" key="1">
    <citation type="submission" date="2021-02" db="EMBL/GenBank/DDBJ databases">
        <title>Rhodobacter shimadae sp. nov., an aerobic anoxygenic phototrophic bacterium isolated from a hot spring.</title>
        <authorList>
            <person name="Muramatsu S."/>
            <person name="Haruta S."/>
            <person name="Hirose S."/>
            <person name="Hanada S."/>
        </authorList>
    </citation>
    <scope>NUCLEOTIDE SEQUENCE</scope>
    <source>
        <strain evidence="1">N10</strain>
    </source>
</reference>
<proteinExistence type="predicted"/>
<dbReference type="KEGG" id="nsm:JO391_16260"/>
<dbReference type="InterPro" id="IPR007739">
    <property type="entry name" value="RgpF"/>
</dbReference>
<sequence length="396" mass="44403">MRRVLDGSSKISFPPPWWKVKREAFRVGRQIDDFCLRTTGVAAMQLYLRHVIDPKVVRKAGALTLTNRVAIYVIYPANGLLPSHLIALDYIRQCGYVPVVVTNLKLPAEAERDILDRSAALITRPNFGYDFGGYRDGVRFILPHVNQIDHLAFFNDSTWFPLNPDRDWLKEAEGLGADYVGSVSHCGMDPDGKWDFRKDPWVIDPNYRIFHYCSFSILMSGRLVQSPEFAAFWRNYRATDDKPTTIVRGEIGLSRMVMASGFSHAATLASAKLGPLLAELPEDHLRRIAEEIVIPASAPLRAEQAAVLADKATDGPALRNLILRAVVKQGPAYALAPFDITERTGNFLKKSPVVLNEASAQATFRFLETYPSPEAKVFLDEAREMYRRKPPQADAA</sequence>
<gene>
    <name evidence="1" type="ORF">JO391_16260</name>
</gene>
<evidence type="ECO:0000313" key="2">
    <source>
        <dbReference type="Proteomes" id="UP000826300"/>
    </source>
</evidence>